<proteinExistence type="predicted"/>
<comment type="caution">
    <text evidence="1">The sequence shown here is derived from an EMBL/GenBank/DDBJ whole genome shotgun (WGS) entry which is preliminary data.</text>
</comment>
<evidence type="ECO:0000313" key="1">
    <source>
        <dbReference type="EMBL" id="MQM71966.1"/>
    </source>
</evidence>
<dbReference type="AlphaFoldDB" id="A0A6L5GPT3"/>
<protein>
    <submittedName>
        <fullName evidence="1">Uncharacterized protein</fullName>
    </submittedName>
</protein>
<gene>
    <name evidence="1" type="ORF">FRC53_00725</name>
</gene>
<keyword evidence="2" id="KW-1185">Reference proteome</keyword>
<evidence type="ECO:0000313" key="2">
    <source>
        <dbReference type="Proteomes" id="UP000473648"/>
    </source>
</evidence>
<accession>A0A6L5GPT3</accession>
<reference evidence="1" key="1">
    <citation type="journal article" date="2020" name="Appl. Environ. Microbiol.">
        <title>Medium-Chain Fatty Acid Synthesis by 'Candidatus Weimeria bifida' gen. nov., sp. nov., and 'Candidatus Pseudoramibacter fermentans' sp. nov.</title>
        <authorList>
            <person name="Scarborough M.J."/>
            <person name="Myers K.S."/>
            <person name="Donohue T.J."/>
            <person name="Noguera D.R."/>
        </authorList>
    </citation>
    <scope>NUCLEOTIDE SEQUENCE</scope>
    <source>
        <strain evidence="1">EUB1.1</strain>
    </source>
</reference>
<organism evidence="1 2">
    <name type="scientific">Candidatus Pseudoramibacter fermentans</name>
    <dbReference type="NCBI Taxonomy" id="2594427"/>
    <lineage>
        <taxon>Bacteria</taxon>
        <taxon>Bacillati</taxon>
        <taxon>Bacillota</taxon>
        <taxon>Clostridia</taxon>
        <taxon>Eubacteriales</taxon>
        <taxon>Eubacteriaceae</taxon>
        <taxon>Pseudoramibacter</taxon>
    </lineage>
</organism>
<dbReference type="EMBL" id="VOGB01000003">
    <property type="protein sequence ID" value="MQM71966.1"/>
    <property type="molecule type" value="Genomic_DNA"/>
</dbReference>
<sequence>MENKKAGNIKSKVLFLGSIKGTDKLIPVIDVKYDKHGVKYGWAGNQAIVYANPKEITNREKYVEFINDLSNLPVPDIVKNPKDSKLKKVAENLPKFNVAETIRQRVKQEKVKVPEFLQKAKKAVKKEVEVVGEAGSKAVNAAEDLFRDKNIVMKQQLFYGVVNLYNNDLEQFMNL</sequence>
<name>A0A6L5GPT3_9FIRM</name>
<dbReference type="Proteomes" id="UP000473648">
    <property type="component" value="Unassembled WGS sequence"/>
</dbReference>